<evidence type="ECO:0000256" key="1">
    <source>
        <dbReference type="SAM" id="MobiDB-lite"/>
    </source>
</evidence>
<reference evidence="2" key="2">
    <citation type="journal article" date="2015" name="Data Brief">
        <title>Shoot transcriptome of the giant reed, Arundo donax.</title>
        <authorList>
            <person name="Barrero R.A."/>
            <person name="Guerrero F.D."/>
            <person name="Moolhuijzen P."/>
            <person name="Goolsby J.A."/>
            <person name="Tidwell J."/>
            <person name="Bellgard S.E."/>
            <person name="Bellgard M.I."/>
        </authorList>
    </citation>
    <scope>NUCLEOTIDE SEQUENCE</scope>
    <source>
        <tissue evidence="2">Shoot tissue taken approximately 20 cm above the soil surface</tissue>
    </source>
</reference>
<protein>
    <submittedName>
        <fullName evidence="2">Uncharacterized protein</fullName>
    </submittedName>
</protein>
<feature type="compositionally biased region" description="Low complexity" evidence="1">
    <location>
        <begin position="16"/>
        <end position="28"/>
    </location>
</feature>
<accession>A0A0A9CDV1</accession>
<proteinExistence type="predicted"/>
<organism evidence="2">
    <name type="scientific">Arundo donax</name>
    <name type="common">Giant reed</name>
    <name type="synonym">Donax arundinaceus</name>
    <dbReference type="NCBI Taxonomy" id="35708"/>
    <lineage>
        <taxon>Eukaryota</taxon>
        <taxon>Viridiplantae</taxon>
        <taxon>Streptophyta</taxon>
        <taxon>Embryophyta</taxon>
        <taxon>Tracheophyta</taxon>
        <taxon>Spermatophyta</taxon>
        <taxon>Magnoliopsida</taxon>
        <taxon>Liliopsida</taxon>
        <taxon>Poales</taxon>
        <taxon>Poaceae</taxon>
        <taxon>PACMAD clade</taxon>
        <taxon>Arundinoideae</taxon>
        <taxon>Arundineae</taxon>
        <taxon>Arundo</taxon>
    </lineage>
</organism>
<name>A0A0A9CDV1_ARUDO</name>
<dbReference type="AlphaFoldDB" id="A0A0A9CDV1"/>
<evidence type="ECO:0000313" key="2">
    <source>
        <dbReference type="EMBL" id="JAD74509.1"/>
    </source>
</evidence>
<reference evidence="2" key="1">
    <citation type="submission" date="2014-09" db="EMBL/GenBank/DDBJ databases">
        <authorList>
            <person name="Magalhaes I.L.F."/>
            <person name="Oliveira U."/>
            <person name="Santos F.R."/>
            <person name="Vidigal T.H.D.A."/>
            <person name="Brescovit A.D."/>
            <person name="Santos A.J."/>
        </authorList>
    </citation>
    <scope>NUCLEOTIDE SEQUENCE</scope>
    <source>
        <tissue evidence="2">Shoot tissue taken approximately 20 cm above the soil surface</tissue>
    </source>
</reference>
<dbReference type="EMBL" id="GBRH01223386">
    <property type="protein sequence ID" value="JAD74509.1"/>
    <property type="molecule type" value="Transcribed_RNA"/>
</dbReference>
<feature type="region of interest" description="Disordered" evidence="1">
    <location>
        <begin position="1"/>
        <end position="46"/>
    </location>
</feature>
<sequence>MRPPTTSCSWTRTSLSHPASPRPRAAPSRPHPCPSPAWRRTGARSTARGVCRSGLIRWPPRLAWTRCTCTISATATAAAARGAAPKSFLGGMRRRGMDWRGAH</sequence>
<feature type="compositionally biased region" description="Polar residues" evidence="1">
    <location>
        <begin position="1"/>
        <end position="15"/>
    </location>
</feature>